<dbReference type="InterPro" id="IPR036047">
    <property type="entry name" value="F-box-like_dom_sf"/>
</dbReference>
<dbReference type="SUPFAM" id="SSF81383">
    <property type="entry name" value="F-box domain"/>
    <property type="match status" value="1"/>
</dbReference>
<sequence length="379" mass="44257">MAHEEKLPRELIEEILSRVPPETLVRFRTVSKQWNALFDDKTFINNHKMTFRFILATKSKIYSVNIDPEIVVRELILDIPGLKSQIPKLLFGSNEFLLCHMGEGAAVWNPWLKQTRWVKADDVNQQHIMQIDGTIGYDNNRRVEETVYKTLGFCWKGLNLTESEESWWKIYDFASNTWKDLIKNTGQRKDNYTLHSTNGVSLNGTLYWISFLDMTDPFYCLSKFDFSRETFSIFCALPCGRNHRGDALVLRVFRGDRFSLLRQCHVTRKIEVWVTKNKINHEDGDDVGWMIFMTLSIPNLPRLQTGRSYSHPSYFIDDKRLVICSCDETGRAWIYVVEENKFTKMQIDSVVDPWPVHCTYSPSLVSVPRCQSEEAELQV</sequence>
<dbReference type="PANTHER" id="PTHR31672:SF13">
    <property type="entry name" value="F-BOX PROTEIN CPR30-LIKE"/>
    <property type="match status" value="1"/>
</dbReference>
<evidence type="ECO:0000313" key="2">
    <source>
        <dbReference type="EMBL" id="KAL1223673.1"/>
    </source>
</evidence>
<comment type="caution">
    <text evidence="2">The sequence shown here is derived from an EMBL/GenBank/DDBJ whole genome shotgun (WGS) entry which is preliminary data.</text>
</comment>
<gene>
    <name evidence="2" type="ORF">V5N11_022236</name>
</gene>
<keyword evidence="3" id="KW-1185">Reference proteome</keyword>
<dbReference type="PANTHER" id="PTHR31672">
    <property type="entry name" value="BNACNNG10540D PROTEIN"/>
    <property type="match status" value="1"/>
</dbReference>
<accession>A0ABD1C2H6</accession>
<dbReference type="SMART" id="SM00256">
    <property type="entry name" value="FBOX"/>
    <property type="match status" value="1"/>
</dbReference>
<feature type="domain" description="F-box" evidence="1">
    <location>
        <begin position="1"/>
        <end position="47"/>
    </location>
</feature>
<protein>
    <submittedName>
        <fullName evidence="2">F-box protein</fullName>
    </submittedName>
</protein>
<dbReference type="InterPro" id="IPR050796">
    <property type="entry name" value="SCF_F-box_component"/>
</dbReference>
<reference evidence="2 3" key="1">
    <citation type="submission" date="2024-04" db="EMBL/GenBank/DDBJ databases">
        <title>Genome assembly C_amara_ONT_v2.</title>
        <authorList>
            <person name="Yant L."/>
            <person name="Moore C."/>
            <person name="Slenker M."/>
        </authorList>
    </citation>
    <scope>NUCLEOTIDE SEQUENCE [LARGE SCALE GENOMIC DNA]</scope>
    <source>
        <tissue evidence="2">Leaf</tissue>
    </source>
</reference>
<dbReference type="InterPro" id="IPR001810">
    <property type="entry name" value="F-box_dom"/>
</dbReference>
<dbReference type="NCBIfam" id="TIGR01640">
    <property type="entry name" value="F_box_assoc_1"/>
    <property type="match status" value="1"/>
</dbReference>
<dbReference type="Pfam" id="PF00646">
    <property type="entry name" value="F-box"/>
    <property type="match status" value="1"/>
</dbReference>
<dbReference type="InterPro" id="IPR006527">
    <property type="entry name" value="F-box-assoc_dom_typ1"/>
</dbReference>
<proteinExistence type="predicted"/>
<dbReference type="Pfam" id="PF07734">
    <property type="entry name" value="FBA_1"/>
    <property type="match status" value="1"/>
</dbReference>
<dbReference type="EMBL" id="JBANAX010000068">
    <property type="protein sequence ID" value="KAL1223673.1"/>
    <property type="molecule type" value="Genomic_DNA"/>
</dbReference>
<dbReference type="Gene3D" id="1.20.1280.50">
    <property type="match status" value="1"/>
</dbReference>
<dbReference type="Proteomes" id="UP001558713">
    <property type="component" value="Unassembled WGS sequence"/>
</dbReference>
<organism evidence="2 3">
    <name type="scientific">Cardamine amara subsp. amara</name>
    <dbReference type="NCBI Taxonomy" id="228776"/>
    <lineage>
        <taxon>Eukaryota</taxon>
        <taxon>Viridiplantae</taxon>
        <taxon>Streptophyta</taxon>
        <taxon>Embryophyta</taxon>
        <taxon>Tracheophyta</taxon>
        <taxon>Spermatophyta</taxon>
        <taxon>Magnoliopsida</taxon>
        <taxon>eudicotyledons</taxon>
        <taxon>Gunneridae</taxon>
        <taxon>Pentapetalae</taxon>
        <taxon>rosids</taxon>
        <taxon>malvids</taxon>
        <taxon>Brassicales</taxon>
        <taxon>Brassicaceae</taxon>
        <taxon>Cardamineae</taxon>
        <taxon>Cardamine</taxon>
    </lineage>
</organism>
<evidence type="ECO:0000313" key="3">
    <source>
        <dbReference type="Proteomes" id="UP001558713"/>
    </source>
</evidence>
<dbReference type="InterPro" id="IPR017451">
    <property type="entry name" value="F-box-assoc_interact_dom"/>
</dbReference>
<dbReference type="CDD" id="cd22157">
    <property type="entry name" value="F-box_AtFBW1-like"/>
    <property type="match status" value="1"/>
</dbReference>
<name>A0ABD1C2H6_CARAN</name>
<dbReference type="AlphaFoldDB" id="A0ABD1C2H6"/>
<evidence type="ECO:0000259" key="1">
    <source>
        <dbReference type="PROSITE" id="PS50181"/>
    </source>
</evidence>
<dbReference type="PROSITE" id="PS50181">
    <property type="entry name" value="FBOX"/>
    <property type="match status" value="1"/>
</dbReference>